<reference evidence="1 2" key="1">
    <citation type="journal article" date="2009" name="Int. J. Syst. Evol. Microbiol.">
        <title>Transfer of Teichococcus ludipueritiae and Muricoccus roseus to the genus Roseomonas, as Roseomonas ludipueritiae comb. nov. and Roseomonas rosea comb. nov., respectively, and emended description of the genus Roseomonas.</title>
        <authorList>
            <person name="Sanchez-Porro C."/>
            <person name="Gallego V."/>
            <person name="Busse H.J."/>
            <person name="Kampfer P."/>
            <person name="Ventosa A."/>
        </authorList>
    </citation>
    <scope>NUCLEOTIDE SEQUENCE [LARGE SCALE GENOMIC DNA]</scope>
    <source>
        <strain evidence="1 2">DSM 14915</strain>
    </source>
</reference>
<sequence length="68" mass="7840">MMIELVLTVCLLSSPTTCRDEWPEFAGRSLIACMTQGQFQAAQWAERHPAYRIARWRCQPSEARETPI</sequence>
<dbReference type="Proteomes" id="UP000603940">
    <property type="component" value="Unassembled WGS sequence"/>
</dbReference>
<organism evidence="1 2">
    <name type="scientific">Pseudoroseomonas ludipueritiae</name>
    <dbReference type="NCBI Taxonomy" id="198093"/>
    <lineage>
        <taxon>Bacteria</taxon>
        <taxon>Pseudomonadati</taxon>
        <taxon>Pseudomonadota</taxon>
        <taxon>Alphaproteobacteria</taxon>
        <taxon>Acetobacterales</taxon>
        <taxon>Acetobacteraceae</taxon>
        <taxon>Pseudoroseomonas</taxon>
    </lineage>
</organism>
<name>A0ABR7R8X0_9PROT</name>
<evidence type="ECO:0008006" key="3">
    <source>
        <dbReference type="Google" id="ProtNLM"/>
    </source>
</evidence>
<evidence type="ECO:0000313" key="2">
    <source>
        <dbReference type="Proteomes" id="UP000603940"/>
    </source>
</evidence>
<keyword evidence="2" id="KW-1185">Reference proteome</keyword>
<evidence type="ECO:0000313" key="1">
    <source>
        <dbReference type="EMBL" id="MBC9178186.1"/>
    </source>
</evidence>
<dbReference type="RefSeq" id="WP_187779290.1">
    <property type="nucleotide sequence ID" value="NZ_JACTUZ010000065.1"/>
</dbReference>
<accession>A0ABR7R8X0</accession>
<protein>
    <recommendedName>
        <fullName evidence="3">Secreted protein</fullName>
    </recommendedName>
</protein>
<gene>
    <name evidence="1" type="ORF">IBL25_14670</name>
</gene>
<dbReference type="EMBL" id="JACTUZ010000065">
    <property type="protein sequence ID" value="MBC9178186.1"/>
    <property type="molecule type" value="Genomic_DNA"/>
</dbReference>
<proteinExistence type="predicted"/>
<comment type="caution">
    <text evidence="1">The sequence shown here is derived from an EMBL/GenBank/DDBJ whole genome shotgun (WGS) entry which is preliminary data.</text>
</comment>